<dbReference type="EMBL" id="MVBO01000031">
    <property type="protein sequence ID" value="OZJ04745.1"/>
    <property type="molecule type" value="Genomic_DNA"/>
</dbReference>
<sequence>MSSNFLRELKQKYPKVMIYHSGNEIGPFKAIEESILAQLSPSENRSDIFAWYTLIGTAGTASGTLLSGWLVQKVQQMEEWTDTGAYRVIFFLYGGLGLVKFVLCLLLTERCEPEIRKIVSLNHQAGDLETREQRSHNEDGDNGETQGLLEERRPQRDSSRFILPHVSAESRILLLKLCVLFAVDSLASGLVPASWMVYFFNRKFDLSEIKLGSLFFVTNIISSTSTLVASSISKRIGLIKTMVFTHLPSAIFLALIPLPSSVSVAITFLVLRSCTQAMDQAPRQAFLAAAVLPSERTATMGVVNVVKTLSMSAGPVVTGVLAANHLFGLSFVLAGMMKAGYDLGMLKMFLGYRLRDGSSDNYA</sequence>
<comment type="subcellular location">
    <subcellularLocation>
        <location evidence="1">Membrane</location>
        <topology evidence="1">Multi-pass membrane protein</topology>
    </subcellularLocation>
</comment>
<dbReference type="Gene3D" id="1.20.1250.20">
    <property type="entry name" value="MFS general substrate transporter like domains"/>
    <property type="match status" value="1"/>
</dbReference>
<feature type="transmembrane region" description="Helical" evidence="3">
    <location>
        <begin position="84"/>
        <end position="107"/>
    </location>
</feature>
<feature type="compositionally biased region" description="Basic and acidic residues" evidence="2">
    <location>
        <begin position="129"/>
        <end position="139"/>
    </location>
</feature>
<name>A0A261Y296_9FUNG</name>
<organism evidence="4 5">
    <name type="scientific">Bifiguratus adelaidae</name>
    <dbReference type="NCBI Taxonomy" id="1938954"/>
    <lineage>
        <taxon>Eukaryota</taxon>
        <taxon>Fungi</taxon>
        <taxon>Fungi incertae sedis</taxon>
        <taxon>Mucoromycota</taxon>
        <taxon>Mucoromycotina</taxon>
        <taxon>Endogonomycetes</taxon>
        <taxon>Endogonales</taxon>
        <taxon>Endogonales incertae sedis</taxon>
        <taxon>Bifiguratus</taxon>
    </lineage>
</organism>
<keyword evidence="3" id="KW-0472">Membrane</keyword>
<dbReference type="SUPFAM" id="SSF103473">
    <property type="entry name" value="MFS general substrate transporter"/>
    <property type="match status" value="1"/>
</dbReference>
<dbReference type="InterPro" id="IPR036259">
    <property type="entry name" value="MFS_trans_sf"/>
</dbReference>
<dbReference type="Pfam" id="PF07690">
    <property type="entry name" value="MFS_1"/>
    <property type="match status" value="1"/>
</dbReference>
<evidence type="ECO:0000256" key="3">
    <source>
        <dbReference type="SAM" id="Phobius"/>
    </source>
</evidence>
<dbReference type="InterPro" id="IPR011701">
    <property type="entry name" value="MFS"/>
</dbReference>
<evidence type="ECO:0000313" key="5">
    <source>
        <dbReference type="Proteomes" id="UP000242875"/>
    </source>
</evidence>
<accession>A0A261Y296</accession>
<feature type="transmembrane region" description="Helical" evidence="3">
    <location>
        <begin position="316"/>
        <end position="337"/>
    </location>
</feature>
<dbReference type="GO" id="GO:0022857">
    <property type="term" value="F:transmembrane transporter activity"/>
    <property type="evidence" value="ECO:0007669"/>
    <property type="project" value="InterPro"/>
</dbReference>
<dbReference type="OrthoDB" id="10027823at2759"/>
<feature type="transmembrane region" description="Helical" evidence="3">
    <location>
        <begin position="49"/>
        <end position="72"/>
    </location>
</feature>
<dbReference type="GO" id="GO:0000329">
    <property type="term" value="C:fungal-type vacuole membrane"/>
    <property type="evidence" value="ECO:0007669"/>
    <property type="project" value="TreeGrafter"/>
</dbReference>
<comment type="caution">
    <text evidence="4">The sequence shown here is derived from an EMBL/GenBank/DDBJ whole genome shotgun (WGS) entry which is preliminary data.</text>
</comment>
<feature type="region of interest" description="Disordered" evidence="2">
    <location>
        <begin position="129"/>
        <end position="153"/>
    </location>
</feature>
<dbReference type="PANTHER" id="PTHR23520:SF5">
    <property type="entry name" value="TRANSPORTER, PUTATIVE (AFU_ORTHOLOGUE AFUA_3G04000)-RELATED"/>
    <property type="match status" value="1"/>
</dbReference>
<dbReference type="Proteomes" id="UP000242875">
    <property type="component" value="Unassembled WGS sequence"/>
</dbReference>
<feature type="transmembrane region" description="Helical" evidence="3">
    <location>
        <begin position="173"/>
        <end position="199"/>
    </location>
</feature>
<keyword evidence="3" id="KW-0812">Transmembrane</keyword>
<evidence type="ECO:0000256" key="2">
    <source>
        <dbReference type="SAM" id="MobiDB-lite"/>
    </source>
</evidence>
<evidence type="ECO:0000256" key="1">
    <source>
        <dbReference type="ARBA" id="ARBA00004141"/>
    </source>
</evidence>
<keyword evidence="5" id="KW-1185">Reference proteome</keyword>
<keyword evidence="3" id="KW-1133">Transmembrane helix</keyword>
<feature type="transmembrane region" description="Helical" evidence="3">
    <location>
        <begin position="211"/>
        <end position="229"/>
    </location>
</feature>
<dbReference type="AlphaFoldDB" id="A0A261Y296"/>
<dbReference type="PANTHER" id="PTHR23520">
    <property type="entry name" value="TRANSPORTER, PUTATIVE (AFU_ORTHOLOGUE AFUA_3G04000)-RELATED"/>
    <property type="match status" value="1"/>
</dbReference>
<evidence type="ECO:0008006" key="6">
    <source>
        <dbReference type="Google" id="ProtNLM"/>
    </source>
</evidence>
<reference evidence="4 5" key="1">
    <citation type="journal article" date="2017" name="Mycologia">
        <title>Bifiguratus adelaidae, gen. et sp. nov., a new member of Mucoromycotina in endophytic and soil-dwelling habitats.</title>
        <authorList>
            <person name="Torres-Cruz T.J."/>
            <person name="Billingsley Tobias T.L."/>
            <person name="Almatruk M."/>
            <person name="Hesse C."/>
            <person name="Kuske C.R."/>
            <person name="Desiro A."/>
            <person name="Benucci G.M."/>
            <person name="Bonito G."/>
            <person name="Stajich J.E."/>
            <person name="Dunlap C."/>
            <person name="Arnold A.E."/>
            <person name="Porras-Alfaro A."/>
        </authorList>
    </citation>
    <scope>NUCLEOTIDE SEQUENCE [LARGE SCALE GENOMIC DNA]</scope>
    <source>
        <strain evidence="4 5">AZ0501</strain>
    </source>
</reference>
<gene>
    <name evidence="4" type="ORF">BZG36_01790</name>
</gene>
<evidence type="ECO:0000313" key="4">
    <source>
        <dbReference type="EMBL" id="OZJ04745.1"/>
    </source>
</evidence>
<protein>
    <recommendedName>
        <fullName evidence="6">Major facilitator superfamily (MFS) profile domain-containing protein</fullName>
    </recommendedName>
</protein>
<proteinExistence type="predicted"/>
<feature type="transmembrane region" description="Helical" evidence="3">
    <location>
        <begin position="250"/>
        <end position="271"/>
    </location>
</feature>